<comment type="caution">
    <text evidence="7">The sequence shown here is derived from an EMBL/GenBank/DDBJ whole genome shotgun (WGS) entry which is preliminary data.</text>
</comment>
<proteinExistence type="predicted"/>
<evidence type="ECO:0000256" key="4">
    <source>
        <dbReference type="ARBA" id="ARBA00022691"/>
    </source>
</evidence>
<dbReference type="EMBL" id="BNJK01000001">
    <property type="protein sequence ID" value="GHO96844.1"/>
    <property type="molecule type" value="Genomic_DNA"/>
</dbReference>
<keyword evidence="7" id="KW-0540">Nuclease</keyword>
<keyword evidence="3" id="KW-0808">Transferase</keyword>
<gene>
    <name evidence="7" type="ORF">KSF_068920</name>
</gene>
<dbReference type="GO" id="GO:0004519">
    <property type="term" value="F:endonuclease activity"/>
    <property type="evidence" value="ECO:0007669"/>
    <property type="project" value="UniProtKB-KW"/>
</dbReference>
<dbReference type="InterPro" id="IPR050953">
    <property type="entry name" value="N4_N6_ade-DNA_methylase"/>
</dbReference>
<dbReference type="PANTHER" id="PTHR33841">
    <property type="entry name" value="DNA METHYLTRANSFERASE YEEA-RELATED"/>
    <property type="match status" value="1"/>
</dbReference>
<evidence type="ECO:0000259" key="6">
    <source>
        <dbReference type="Pfam" id="PF07669"/>
    </source>
</evidence>
<organism evidence="7 8">
    <name type="scientific">Reticulibacter mediterranei</name>
    <dbReference type="NCBI Taxonomy" id="2778369"/>
    <lineage>
        <taxon>Bacteria</taxon>
        <taxon>Bacillati</taxon>
        <taxon>Chloroflexota</taxon>
        <taxon>Ktedonobacteria</taxon>
        <taxon>Ktedonobacterales</taxon>
        <taxon>Reticulibacteraceae</taxon>
        <taxon>Reticulibacter</taxon>
    </lineage>
</organism>
<dbReference type="Proteomes" id="UP000597444">
    <property type="component" value="Unassembled WGS sequence"/>
</dbReference>
<keyword evidence="7" id="KW-0255">Endonuclease</keyword>
<name>A0A8J3IS21_9CHLR</name>
<sequence length="887" mass="102455">MPSDGPDRQDILDAFKRFYESFRAAHAHLLSFLHDIASPAECSRFASLLLYRLIFLYFLQKQHVFDNNPHYLFDMLKLLQKHGHKQSFHSFYCHLLLHLSETPPPSDFDELLVTIPRFKVALFDITSLKNDDSNFQIPDEAFEQLFTLFDSFQWQLDAPLSPNTLNPALLTYIFEKSINQKQMGAYYTKEDVSEYISKNTIITYILHTLQQTCKEDFRPDGPLWQLLHTDPDRYISTALCCQSYLATETEREYAQRRKRYADLKTMLASGMIVSINDFITYNLDITCFLRDIICTSNSTRLLHTLYECLASMSILDPTCGSGAFLFAALNILTPLHTACLERMRTMISEHNRYPSEYLAQFREILNQADRYADPTCFILKTIISNNLYGVDIMPEATEICRLRLLLTLAARLKHPDEIAPVVTFHIRCGNTLVGFVRTQEAEKAITNHSSHRTLPHDTEQRVQLDAYLASASRHIPAEEHEAMQQWRESHQPFHWCIEFHEIMQRGGFDVIIGNPPYVEYSKVRHIYRVQGYETVTCGNLYAAVIERSLALCRPGSGFLGYIVPLSICGSGRFHQLRSIIKQHTSAHWFANFEIFPCRLFDGAFQRLSILLARHGIRPENNVFVTKIQRWYATERPHLIDLIAYTKTQCTLKPLVIPKLASPLQERILQKILSQAQDQTIAILLSDQPTDHFVYYQEATNYWTKAVNGIPYYKKNGVIMPPPHGRFLYFHAASTAQAIMAIMNSSLFYVWFATFSDGFHLSHMLVKDFPVSSQLYEQKELLQLSQALQQSIKAHARKSTRNTRITARPNKDQLLIELEEYRMSHSKPLIDAIDALLADHYGFTPEELDFIIHYDHKYRMGKDDGEADMAEAAIYQARQALQKQSEDL</sequence>
<reference evidence="7" key="1">
    <citation type="submission" date="2020-10" db="EMBL/GenBank/DDBJ databases">
        <title>Taxonomic study of unclassified bacteria belonging to the class Ktedonobacteria.</title>
        <authorList>
            <person name="Yabe S."/>
            <person name="Wang C.M."/>
            <person name="Zheng Y."/>
            <person name="Sakai Y."/>
            <person name="Cavaletti L."/>
            <person name="Monciardini P."/>
            <person name="Donadio S."/>
        </authorList>
    </citation>
    <scope>NUCLEOTIDE SEQUENCE</scope>
    <source>
        <strain evidence="7">ID150040</strain>
    </source>
</reference>
<dbReference type="InterPro" id="IPR029063">
    <property type="entry name" value="SAM-dependent_MTases_sf"/>
</dbReference>
<evidence type="ECO:0000313" key="8">
    <source>
        <dbReference type="Proteomes" id="UP000597444"/>
    </source>
</evidence>
<dbReference type="GO" id="GO:0006304">
    <property type="term" value="P:DNA modification"/>
    <property type="evidence" value="ECO:0007669"/>
    <property type="project" value="InterPro"/>
</dbReference>
<dbReference type="RefSeq" id="WP_220207437.1">
    <property type="nucleotide sequence ID" value="NZ_BNJK01000001.1"/>
</dbReference>
<keyword evidence="7" id="KW-0378">Hydrolase</keyword>
<dbReference type="PROSITE" id="PS00092">
    <property type="entry name" value="N6_MTASE"/>
    <property type="match status" value="1"/>
</dbReference>
<evidence type="ECO:0000256" key="3">
    <source>
        <dbReference type="ARBA" id="ARBA00022679"/>
    </source>
</evidence>
<dbReference type="SUPFAM" id="SSF53335">
    <property type="entry name" value="S-adenosyl-L-methionine-dependent methyltransferases"/>
    <property type="match status" value="1"/>
</dbReference>
<evidence type="ECO:0000256" key="5">
    <source>
        <dbReference type="ARBA" id="ARBA00047942"/>
    </source>
</evidence>
<feature type="domain" description="Type II methyltransferase M.TaqI-like" evidence="6">
    <location>
        <begin position="385"/>
        <end position="592"/>
    </location>
</feature>
<dbReference type="EC" id="2.1.1.72" evidence="1"/>
<dbReference type="GO" id="GO:0009007">
    <property type="term" value="F:site-specific DNA-methyltransferase (adenine-specific) activity"/>
    <property type="evidence" value="ECO:0007669"/>
    <property type="project" value="UniProtKB-EC"/>
</dbReference>
<dbReference type="InterPro" id="IPR011639">
    <property type="entry name" value="MethylTrfase_TaqI-like_dom"/>
</dbReference>
<evidence type="ECO:0000313" key="7">
    <source>
        <dbReference type="EMBL" id="GHO96844.1"/>
    </source>
</evidence>
<dbReference type="PANTHER" id="PTHR33841:SF1">
    <property type="entry name" value="DNA METHYLTRANSFERASE A"/>
    <property type="match status" value="1"/>
</dbReference>
<dbReference type="AlphaFoldDB" id="A0A8J3IS21"/>
<dbReference type="Gene3D" id="3.40.50.150">
    <property type="entry name" value="Vaccinia Virus protein VP39"/>
    <property type="match status" value="1"/>
</dbReference>
<dbReference type="GO" id="GO:0032259">
    <property type="term" value="P:methylation"/>
    <property type="evidence" value="ECO:0007669"/>
    <property type="project" value="UniProtKB-KW"/>
</dbReference>
<accession>A0A8J3IS21</accession>
<keyword evidence="8" id="KW-1185">Reference proteome</keyword>
<keyword evidence="4" id="KW-0949">S-adenosyl-L-methionine</keyword>
<comment type="catalytic activity">
    <reaction evidence="5">
        <text>a 2'-deoxyadenosine in DNA + S-adenosyl-L-methionine = an N(6)-methyl-2'-deoxyadenosine in DNA + S-adenosyl-L-homocysteine + H(+)</text>
        <dbReference type="Rhea" id="RHEA:15197"/>
        <dbReference type="Rhea" id="RHEA-COMP:12418"/>
        <dbReference type="Rhea" id="RHEA-COMP:12419"/>
        <dbReference type="ChEBI" id="CHEBI:15378"/>
        <dbReference type="ChEBI" id="CHEBI:57856"/>
        <dbReference type="ChEBI" id="CHEBI:59789"/>
        <dbReference type="ChEBI" id="CHEBI:90615"/>
        <dbReference type="ChEBI" id="CHEBI:90616"/>
        <dbReference type="EC" id="2.1.1.72"/>
    </reaction>
</comment>
<dbReference type="GO" id="GO:0003676">
    <property type="term" value="F:nucleic acid binding"/>
    <property type="evidence" value="ECO:0007669"/>
    <property type="project" value="InterPro"/>
</dbReference>
<evidence type="ECO:0000256" key="2">
    <source>
        <dbReference type="ARBA" id="ARBA00022603"/>
    </source>
</evidence>
<dbReference type="Pfam" id="PF07669">
    <property type="entry name" value="Eco57I"/>
    <property type="match status" value="1"/>
</dbReference>
<evidence type="ECO:0000256" key="1">
    <source>
        <dbReference type="ARBA" id="ARBA00011900"/>
    </source>
</evidence>
<keyword evidence="2" id="KW-0489">Methyltransferase</keyword>
<dbReference type="InterPro" id="IPR002052">
    <property type="entry name" value="DNA_methylase_N6_adenine_CS"/>
</dbReference>
<protein>
    <recommendedName>
        <fullName evidence="1">site-specific DNA-methyltransferase (adenine-specific)</fullName>
        <ecNumber evidence="1">2.1.1.72</ecNumber>
    </recommendedName>
</protein>